<dbReference type="EMBL" id="JAPYYP010000017">
    <property type="protein sequence ID" value="MDA5109456.1"/>
    <property type="molecule type" value="Genomic_DNA"/>
</dbReference>
<comment type="caution">
    <text evidence="2">The sequence shown here is derived from an EMBL/GenBank/DDBJ whole genome shotgun (WGS) entry which is preliminary data.</text>
</comment>
<feature type="transmembrane region" description="Helical" evidence="1">
    <location>
        <begin position="202"/>
        <end position="219"/>
    </location>
</feature>
<dbReference type="Pfam" id="PF09991">
    <property type="entry name" value="DUF2232"/>
    <property type="match status" value="1"/>
</dbReference>
<dbReference type="RefSeq" id="WP_029100548.1">
    <property type="nucleotide sequence ID" value="NZ_JAPYYP010000017.1"/>
</dbReference>
<evidence type="ECO:0000313" key="3">
    <source>
        <dbReference type="Proteomes" id="UP001151071"/>
    </source>
</evidence>
<keyword evidence="1" id="KW-0472">Membrane</keyword>
<dbReference type="PANTHER" id="PTHR41324">
    <property type="entry name" value="MEMBRANE PROTEIN-RELATED"/>
    <property type="match status" value="1"/>
</dbReference>
<accession>A0A9X3Z407</accession>
<feature type="transmembrane region" description="Helical" evidence="1">
    <location>
        <begin position="54"/>
        <end position="85"/>
    </location>
</feature>
<protein>
    <submittedName>
        <fullName evidence="2">DUF2232 domain-containing protein</fullName>
    </submittedName>
</protein>
<feature type="transmembrane region" description="Helical" evidence="1">
    <location>
        <begin position="239"/>
        <end position="258"/>
    </location>
</feature>
<feature type="transmembrane region" description="Helical" evidence="1">
    <location>
        <begin position="97"/>
        <end position="123"/>
    </location>
</feature>
<dbReference type="AlphaFoldDB" id="A0A9X3Z407"/>
<reference evidence="2" key="1">
    <citation type="submission" date="2022-12" db="EMBL/GenBank/DDBJ databases">
        <title>Draft genome sequence of the thermophilic strain Brevibacillus thermoruber HT42, isolated from Los Humeros, Puebla, Mexico, with biotechnological potential.</title>
        <authorList>
            <person name="Lara Sanchez J."/>
            <person name="Solis Palacios R."/>
            <person name="Bustos Baena A.S."/>
            <person name="Ruz Baez A.E."/>
            <person name="Espinosa Luna G."/>
            <person name="Oliart Ros R.M."/>
        </authorList>
    </citation>
    <scope>NUCLEOTIDE SEQUENCE</scope>
    <source>
        <strain evidence="2">HT42</strain>
    </source>
</reference>
<evidence type="ECO:0000313" key="2">
    <source>
        <dbReference type="EMBL" id="MDA5109456.1"/>
    </source>
</evidence>
<feature type="transmembrane region" description="Helical" evidence="1">
    <location>
        <begin position="12"/>
        <end position="42"/>
    </location>
</feature>
<evidence type="ECO:0000256" key="1">
    <source>
        <dbReference type="SAM" id="Phobius"/>
    </source>
</evidence>
<name>A0A9X3Z407_9BACL</name>
<sequence length="302" mass="32851">MPSKTKQLAENAVLLAIALILLFVSLYTVLGVATGLLLPLPFVLLGMRRTVTNMIWIVSGFALLGGVLTGPMTGFIALLSGLWGGAMGVMYAKRGTALSAITAGAGVVFLGYVSFLALAAFVLHVDFQAVMREAAAYKPSFMTKEQFEQSVALGKMVMPAFLVMLSYLQSGITHGLARLIGKRLGYPVPALKPVREWSFPRSLLYYYFAALIGLFLIGQEPEGTFWSSAVLNVKVMLDGIFALQGLAFCLFAIHLYGWKRLAPALVVSLFIFPFLTTILSLLGIFDLGLQLRKKLETRVKRG</sequence>
<dbReference type="InterPro" id="IPR018710">
    <property type="entry name" value="DUF2232"/>
</dbReference>
<dbReference type="PANTHER" id="PTHR41324:SF1">
    <property type="entry name" value="DUF2232 DOMAIN-CONTAINING PROTEIN"/>
    <property type="match status" value="1"/>
</dbReference>
<gene>
    <name evidence="2" type="ORF">O3V59_13885</name>
</gene>
<proteinExistence type="predicted"/>
<keyword evidence="3" id="KW-1185">Reference proteome</keyword>
<feature type="transmembrane region" description="Helical" evidence="1">
    <location>
        <begin position="265"/>
        <end position="285"/>
    </location>
</feature>
<keyword evidence="1" id="KW-1133">Transmembrane helix</keyword>
<dbReference type="Proteomes" id="UP001151071">
    <property type="component" value="Unassembled WGS sequence"/>
</dbReference>
<organism evidence="2 3">
    <name type="scientific">Brevibacillus thermoruber</name>
    <dbReference type="NCBI Taxonomy" id="33942"/>
    <lineage>
        <taxon>Bacteria</taxon>
        <taxon>Bacillati</taxon>
        <taxon>Bacillota</taxon>
        <taxon>Bacilli</taxon>
        <taxon>Bacillales</taxon>
        <taxon>Paenibacillaceae</taxon>
        <taxon>Brevibacillus</taxon>
    </lineage>
</organism>
<feature type="transmembrane region" description="Helical" evidence="1">
    <location>
        <begin position="160"/>
        <end position="181"/>
    </location>
</feature>
<keyword evidence="1" id="KW-0812">Transmembrane</keyword>